<dbReference type="SUPFAM" id="SSF52096">
    <property type="entry name" value="ClpP/crotonase"/>
    <property type="match status" value="1"/>
</dbReference>
<dbReference type="PANTHER" id="PTHR11941:SF54">
    <property type="entry name" value="ENOYL-COA HYDRATASE, MITOCHONDRIAL"/>
    <property type="match status" value="1"/>
</dbReference>
<dbReference type="RefSeq" id="WP_138663326.1">
    <property type="nucleotide sequence ID" value="NZ_VANS01000005.1"/>
</dbReference>
<keyword evidence="4" id="KW-1185">Reference proteome</keyword>
<dbReference type="CDD" id="cd06558">
    <property type="entry name" value="crotonase-like"/>
    <property type="match status" value="1"/>
</dbReference>
<dbReference type="AlphaFoldDB" id="A0A5S3PAV7"/>
<dbReference type="EMBL" id="VANS01000005">
    <property type="protein sequence ID" value="TMM50754.1"/>
    <property type="molecule type" value="Genomic_DNA"/>
</dbReference>
<dbReference type="Gene3D" id="1.10.12.10">
    <property type="entry name" value="Lyase 2-enoyl-coa Hydratase, Chain A, domain 2"/>
    <property type="match status" value="1"/>
</dbReference>
<sequence length="270" mass="28792">MTARETTQFAEGRLLVQSQDGIGRITFNNPARMNAMSLAMWDGLRAALDTFEADDTIRVVVLNGAGDKAFVSGADISEFDRMRATPAGVRDYNARSEAADLALYTFPKPTIAEIKGFCIGGGMGLAIACDLRICAEDTRMGITAGKLGLGYGYDGVRKLTEVAGPSVAAEVLYSAQLFTAQEAKGMGLVNRVVPRDGLEEAVTELARRIAANAPLTVEAAKAAIRAVTRPDAGVGKAQIDALTKACFASEDYAEGRRAFAEKRKPSFTRR</sequence>
<dbReference type="InterPro" id="IPR001753">
    <property type="entry name" value="Enoyl-CoA_hydra/iso"/>
</dbReference>
<dbReference type="EC" id="4.2.1.17" evidence="3"/>
<dbReference type="InterPro" id="IPR014748">
    <property type="entry name" value="Enoyl-CoA_hydra_C"/>
</dbReference>
<proteinExistence type="inferred from homology"/>
<keyword evidence="2 3" id="KW-0456">Lyase</keyword>
<reference evidence="3 4" key="1">
    <citation type="submission" date="2019-05" db="EMBL/GenBank/DDBJ databases">
        <title>Sulfitobacter sabulilitoris sp. nov., isolated from a marine sand.</title>
        <authorList>
            <person name="Yoon J.-H."/>
        </authorList>
    </citation>
    <scope>NUCLEOTIDE SEQUENCE [LARGE SCALE GENOMIC DNA]</scope>
    <source>
        <strain evidence="3 4">HSMS-29</strain>
    </source>
</reference>
<dbReference type="GO" id="GO:0006635">
    <property type="term" value="P:fatty acid beta-oxidation"/>
    <property type="evidence" value="ECO:0007669"/>
    <property type="project" value="TreeGrafter"/>
</dbReference>
<dbReference type="InterPro" id="IPR029045">
    <property type="entry name" value="ClpP/crotonase-like_dom_sf"/>
</dbReference>
<dbReference type="GO" id="GO:0004300">
    <property type="term" value="F:enoyl-CoA hydratase activity"/>
    <property type="evidence" value="ECO:0007669"/>
    <property type="project" value="UniProtKB-EC"/>
</dbReference>
<dbReference type="Gene3D" id="3.90.226.10">
    <property type="entry name" value="2-enoyl-CoA Hydratase, Chain A, domain 1"/>
    <property type="match status" value="1"/>
</dbReference>
<comment type="caution">
    <text evidence="3">The sequence shown here is derived from an EMBL/GenBank/DDBJ whole genome shotgun (WGS) entry which is preliminary data.</text>
</comment>
<name>A0A5S3PAV7_9RHOB</name>
<comment type="similarity">
    <text evidence="1">Belongs to the enoyl-CoA hydratase/isomerase family.</text>
</comment>
<evidence type="ECO:0000313" key="4">
    <source>
        <dbReference type="Proteomes" id="UP000309550"/>
    </source>
</evidence>
<evidence type="ECO:0000256" key="1">
    <source>
        <dbReference type="ARBA" id="ARBA00005254"/>
    </source>
</evidence>
<organism evidence="3 4">
    <name type="scientific">Sulfitobacter sabulilitoris</name>
    <dbReference type="NCBI Taxonomy" id="2562655"/>
    <lineage>
        <taxon>Bacteria</taxon>
        <taxon>Pseudomonadati</taxon>
        <taxon>Pseudomonadota</taxon>
        <taxon>Alphaproteobacteria</taxon>
        <taxon>Rhodobacterales</taxon>
        <taxon>Roseobacteraceae</taxon>
        <taxon>Sulfitobacter</taxon>
    </lineage>
</organism>
<dbReference type="Pfam" id="PF00378">
    <property type="entry name" value="ECH_1"/>
    <property type="match status" value="1"/>
</dbReference>
<gene>
    <name evidence="3" type="ORF">FDT80_15960</name>
</gene>
<protein>
    <submittedName>
        <fullName evidence="3">Enoyl-CoA hydratase</fullName>
        <ecNumber evidence="3">4.2.1.17</ecNumber>
    </submittedName>
</protein>
<dbReference type="Proteomes" id="UP000309550">
    <property type="component" value="Unassembled WGS sequence"/>
</dbReference>
<dbReference type="NCBIfam" id="NF004781">
    <property type="entry name" value="PRK06127.1"/>
    <property type="match status" value="1"/>
</dbReference>
<evidence type="ECO:0000313" key="3">
    <source>
        <dbReference type="EMBL" id="TMM50754.1"/>
    </source>
</evidence>
<accession>A0A5S3PAV7</accession>
<dbReference type="OrthoDB" id="9795613at2"/>
<dbReference type="PANTHER" id="PTHR11941">
    <property type="entry name" value="ENOYL-COA HYDRATASE-RELATED"/>
    <property type="match status" value="1"/>
</dbReference>
<evidence type="ECO:0000256" key="2">
    <source>
        <dbReference type="ARBA" id="ARBA00023239"/>
    </source>
</evidence>